<evidence type="ECO:0000259" key="2">
    <source>
        <dbReference type="Pfam" id="PF07589"/>
    </source>
</evidence>
<protein>
    <submittedName>
        <fullName evidence="3">PEP-CTERM sorting domain-containing protein</fullName>
    </submittedName>
</protein>
<dbReference type="RefSeq" id="WP_386819062.1">
    <property type="nucleotide sequence ID" value="NZ_JBHUIT010000003.1"/>
</dbReference>
<comment type="caution">
    <text evidence="3">The sequence shown here is derived from an EMBL/GenBank/DDBJ whole genome shotgun (WGS) entry which is preliminary data.</text>
</comment>
<keyword evidence="4" id="KW-1185">Reference proteome</keyword>
<evidence type="ECO:0000313" key="4">
    <source>
        <dbReference type="Proteomes" id="UP001597375"/>
    </source>
</evidence>
<evidence type="ECO:0000313" key="3">
    <source>
        <dbReference type="EMBL" id="MFD2256114.1"/>
    </source>
</evidence>
<feature type="signal peptide" evidence="1">
    <location>
        <begin position="1"/>
        <end position="22"/>
    </location>
</feature>
<feature type="chain" id="PRO_5046754946" evidence="1">
    <location>
        <begin position="23"/>
        <end position="270"/>
    </location>
</feature>
<reference evidence="4" key="1">
    <citation type="journal article" date="2019" name="Int. J. Syst. Evol. Microbiol.">
        <title>The Global Catalogue of Microorganisms (GCM) 10K type strain sequencing project: providing services to taxonomists for standard genome sequencing and annotation.</title>
        <authorList>
            <consortium name="The Broad Institute Genomics Platform"/>
            <consortium name="The Broad Institute Genome Sequencing Center for Infectious Disease"/>
            <person name="Wu L."/>
            <person name="Ma J."/>
        </authorList>
    </citation>
    <scope>NUCLEOTIDE SEQUENCE [LARGE SCALE GENOMIC DNA]</scope>
    <source>
        <strain evidence="4">CGMCC 4.7106</strain>
    </source>
</reference>
<accession>A0ABW5D5W3</accession>
<name>A0ABW5D5W3_9BACT</name>
<gene>
    <name evidence="3" type="ORF">ACFSSA_05440</name>
</gene>
<proteinExistence type="predicted"/>
<dbReference type="InterPro" id="IPR013424">
    <property type="entry name" value="Ice-binding_C"/>
</dbReference>
<evidence type="ECO:0000256" key="1">
    <source>
        <dbReference type="SAM" id="SignalP"/>
    </source>
</evidence>
<dbReference type="EMBL" id="JBHUIT010000003">
    <property type="protein sequence ID" value="MFD2256114.1"/>
    <property type="molecule type" value="Genomic_DNA"/>
</dbReference>
<organism evidence="3 4">
    <name type="scientific">Luteolibacter algae</name>
    <dbReference type="NCBI Taxonomy" id="454151"/>
    <lineage>
        <taxon>Bacteria</taxon>
        <taxon>Pseudomonadati</taxon>
        <taxon>Verrucomicrobiota</taxon>
        <taxon>Verrucomicrobiia</taxon>
        <taxon>Verrucomicrobiales</taxon>
        <taxon>Verrucomicrobiaceae</taxon>
        <taxon>Luteolibacter</taxon>
    </lineage>
</organism>
<keyword evidence="1" id="KW-0732">Signal</keyword>
<dbReference type="Pfam" id="PF07589">
    <property type="entry name" value="PEP-CTERM"/>
    <property type="match status" value="1"/>
</dbReference>
<dbReference type="NCBIfam" id="TIGR02595">
    <property type="entry name" value="PEP_CTERM"/>
    <property type="match status" value="1"/>
</dbReference>
<feature type="domain" description="Ice-binding protein C-terminal" evidence="2">
    <location>
        <begin position="248"/>
        <end position="270"/>
    </location>
</feature>
<sequence length="270" mass="27403">MKIYHTMLSAVCAVVAAGSASAAVSYNFNSETDFDFFTGGGVSGWSQDQANPSIGSVVRPMAFIENATFAGTASFAGHLGTEVANLSPSATTTLTGSLTGAGAVSNSRVSLNFAIADSVTSGLLTRDSFEIAILDDTSSELAALLFTADPASSTTWKISYRLAGGMLVDTASTAIAGSGYFLAFDFSDTTGKISYGTATAGVGTNLIGEGALTSADDLGAINISHIPVAAEGTSVNKIIFDNINAATTVPEPSSALLLALGGLALIRRRR</sequence>
<dbReference type="Proteomes" id="UP001597375">
    <property type="component" value="Unassembled WGS sequence"/>
</dbReference>